<keyword evidence="3" id="KW-0964">Secreted</keyword>
<evidence type="ECO:0000256" key="5">
    <source>
        <dbReference type="ARBA" id="ARBA00022729"/>
    </source>
</evidence>
<feature type="compositionally biased region" description="Basic and acidic residues" evidence="9">
    <location>
        <begin position="14"/>
        <end position="25"/>
    </location>
</feature>
<gene>
    <name evidence="12" type="ORF">HJG63_008458</name>
</gene>
<feature type="region of interest" description="Disordered" evidence="9">
    <location>
        <begin position="110"/>
        <end position="143"/>
    </location>
</feature>
<dbReference type="AlphaFoldDB" id="A0A7J8DY63"/>
<dbReference type="InterPro" id="IPR006081">
    <property type="entry name" value="Alpha-defensin_C"/>
</dbReference>
<feature type="transmembrane region" description="Helical" evidence="10">
    <location>
        <begin position="84"/>
        <end position="103"/>
    </location>
</feature>
<dbReference type="InterPro" id="IPR002366">
    <property type="entry name" value="Alpha-defensin_N"/>
</dbReference>
<dbReference type="GO" id="GO:0061844">
    <property type="term" value="P:antimicrobial humoral immune response mediated by antimicrobial peptide"/>
    <property type="evidence" value="ECO:0007669"/>
    <property type="project" value="TreeGrafter"/>
</dbReference>
<evidence type="ECO:0000256" key="2">
    <source>
        <dbReference type="ARBA" id="ARBA00006519"/>
    </source>
</evidence>
<evidence type="ECO:0000256" key="4">
    <source>
        <dbReference type="ARBA" id="ARBA00022529"/>
    </source>
</evidence>
<sequence>MCKTNTDSRQTHRRPPERGLLDQRIKGTRGGRGAWAGSPALAHRTQRTMPSFLQLLHKYGLALHLPQPLSSLSRTSTAGRRRSAMRTLALIAALLLLALQAPAELLQERADQVPAQDQPVAEHQGQPGTEVQDQPGAEVQDQPGAEGQDMAITFAGDKAHLAQNASGLRKITTCYCRRGLCHLFERRSGTCLLNGYQYRFCCR</sequence>
<feature type="domain" description="Mammalian defensins" evidence="11">
    <location>
        <begin position="174"/>
        <end position="202"/>
    </location>
</feature>
<evidence type="ECO:0000313" key="13">
    <source>
        <dbReference type="Proteomes" id="UP000593571"/>
    </source>
</evidence>
<dbReference type="Pfam" id="PF00323">
    <property type="entry name" value="Defensin_1"/>
    <property type="match status" value="1"/>
</dbReference>
<accession>A0A7J8DY63</accession>
<organism evidence="12 13">
    <name type="scientific">Rousettus aegyptiacus</name>
    <name type="common">Egyptian fruit bat</name>
    <name type="synonym">Pteropus aegyptiacus</name>
    <dbReference type="NCBI Taxonomy" id="9407"/>
    <lineage>
        <taxon>Eukaryota</taxon>
        <taxon>Metazoa</taxon>
        <taxon>Chordata</taxon>
        <taxon>Craniata</taxon>
        <taxon>Vertebrata</taxon>
        <taxon>Euteleostomi</taxon>
        <taxon>Mammalia</taxon>
        <taxon>Eutheria</taxon>
        <taxon>Laurasiatheria</taxon>
        <taxon>Chiroptera</taxon>
        <taxon>Yinpterochiroptera</taxon>
        <taxon>Pteropodoidea</taxon>
        <taxon>Pteropodidae</taxon>
        <taxon>Rousettinae</taxon>
        <taxon>Rousettus</taxon>
    </lineage>
</organism>
<keyword evidence="5" id="KW-0732">Signal</keyword>
<protein>
    <recommendedName>
        <fullName evidence="11">Mammalian defensins domain-containing protein</fullName>
    </recommendedName>
</protein>
<evidence type="ECO:0000256" key="3">
    <source>
        <dbReference type="ARBA" id="ARBA00022525"/>
    </source>
</evidence>
<comment type="subcellular location">
    <subcellularLocation>
        <location evidence="1">Secreted</location>
    </subcellularLocation>
</comment>
<evidence type="ECO:0000313" key="12">
    <source>
        <dbReference type="EMBL" id="KAF6428005.1"/>
    </source>
</evidence>
<keyword evidence="10" id="KW-0472">Membrane</keyword>
<dbReference type="GO" id="GO:0019731">
    <property type="term" value="P:antibacterial humoral response"/>
    <property type="evidence" value="ECO:0007669"/>
    <property type="project" value="TreeGrafter"/>
</dbReference>
<keyword evidence="4" id="KW-0929">Antimicrobial</keyword>
<dbReference type="GO" id="GO:0050830">
    <property type="term" value="P:defense response to Gram-positive bacterium"/>
    <property type="evidence" value="ECO:0007669"/>
    <property type="project" value="TreeGrafter"/>
</dbReference>
<evidence type="ECO:0000256" key="7">
    <source>
        <dbReference type="ARBA" id="ARBA00023022"/>
    </source>
</evidence>
<dbReference type="PANTHER" id="PTHR11876:SF28">
    <property type="entry name" value="ALPHA-DEFENSIN 1"/>
    <property type="match status" value="1"/>
</dbReference>
<dbReference type="GO" id="GO:0050829">
    <property type="term" value="P:defense response to Gram-negative bacterium"/>
    <property type="evidence" value="ECO:0007669"/>
    <property type="project" value="TreeGrafter"/>
</dbReference>
<keyword evidence="6" id="KW-0211">Defensin</keyword>
<keyword evidence="10" id="KW-0812">Transmembrane</keyword>
<evidence type="ECO:0000256" key="10">
    <source>
        <dbReference type="SAM" id="Phobius"/>
    </source>
</evidence>
<dbReference type="SUPFAM" id="SSF57392">
    <property type="entry name" value="Defensin-like"/>
    <property type="match status" value="1"/>
</dbReference>
<dbReference type="SMART" id="SM01418">
    <property type="entry name" value="Defensin_propep"/>
    <property type="match status" value="1"/>
</dbReference>
<evidence type="ECO:0000256" key="8">
    <source>
        <dbReference type="ARBA" id="ARBA00023157"/>
    </source>
</evidence>
<dbReference type="PANTHER" id="PTHR11876">
    <property type="entry name" value="ALPHA-DEFENSIN 1"/>
    <property type="match status" value="1"/>
</dbReference>
<keyword evidence="7" id="KW-0044">Antibiotic</keyword>
<dbReference type="SMART" id="SM00048">
    <property type="entry name" value="DEFSN"/>
    <property type="match status" value="1"/>
</dbReference>
<dbReference type="GO" id="GO:0002227">
    <property type="term" value="P:innate immune response in mucosa"/>
    <property type="evidence" value="ECO:0007669"/>
    <property type="project" value="TreeGrafter"/>
</dbReference>
<dbReference type="GO" id="GO:0031012">
    <property type="term" value="C:extracellular matrix"/>
    <property type="evidence" value="ECO:0007669"/>
    <property type="project" value="TreeGrafter"/>
</dbReference>
<keyword evidence="8" id="KW-1015">Disulfide bond</keyword>
<evidence type="ECO:0000256" key="1">
    <source>
        <dbReference type="ARBA" id="ARBA00004613"/>
    </source>
</evidence>
<dbReference type="EMBL" id="JACASE010000011">
    <property type="protein sequence ID" value="KAF6428005.1"/>
    <property type="molecule type" value="Genomic_DNA"/>
</dbReference>
<evidence type="ECO:0000259" key="11">
    <source>
        <dbReference type="PROSITE" id="PS00269"/>
    </source>
</evidence>
<evidence type="ECO:0000256" key="9">
    <source>
        <dbReference type="SAM" id="MobiDB-lite"/>
    </source>
</evidence>
<comment type="caution">
    <text evidence="12">The sequence shown here is derived from an EMBL/GenBank/DDBJ whole genome shotgun (WGS) entry which is preliminary data.</text>
</comment>
<dbReference type="PROSITE" id="PS00269">
    <property type="entry name" value="DEFENSIN"/>
    <property type="match status" value="1"/>
</dbReference>
<reference evidence="12 13" key="1">
    <citation type="journal article" date="2020" name="Nature">
        <title>Six reference-quality genomes reveal evolution of bat adaptations.</title>
        <authorList>
            <person name="Jebb D."/>
            <person name="Huang Z."/>
            <person name="Pippel M."/>
            <person name="Hughes G.M."/>
            <person name="Lavrichenko K."/>
            <person name="Devanna P."/>
            <person name="Winkler S."/>
            <person name="Jermiin L.S."/>
            <person name="Skirmuntt E.C."/>
            <person name="Katzourakis A."/>
            <person name="Burkitt-Gray L."/>
            <person name="Ray D.A."/>
            <person name="Sullivan K.A.M."/>
            <person name="Roscito J.G."/>
            <person name="Kirilenko B.M."/>
            <person name="Davalos L.M."/>
            <person name="Corthals A.P."/>
            <person name="Power M.L."/>
            <person name="Jones G."/>
            <person name="Ransome R.D."/>
            <person name="Dechmann D.K.N."/>
            <person name="Locatelli A.G."/>
            <person name="Puechmaille S.J."/>
            <person name="Fedrigo O."/>
            <person name="Jarvis E.D."/>
            <person name="Hiller M."/>
            <person name="Vernes S.C."/>
            <person name="Myers E.W."/>
            <person name="Teeling E.C."/>
        </authorList>
    </citation>
    <scope>NUCLEOTIDE SEQUENCE [LARGE SCALE GENOMIC DNA]</scope>
    <source>
        <strain evidence="12">MRouAeg1</strain>
        <tissue evidence="12">Muscle</tissue>
    </source>
</reference>
<proteinExistence type="inferred from homology"/>
<dbReference type="GO" id="GO:0071222">
    <property type="term" value="P:cellular response to lipopolysaccharide"/>
    <property type="evidence" value="ECO:0007669"/>
    <property type="project" value="TreeGrafter"/>
</dbReference>
<keyword evidence="10" id="KW-1133">Transmembrane helix</keyword>
<dbReference type="Pfam" id="PF00879">
    <property type="entry name" value="Defensin_propep"/>
    <property type="match status" value="1"/>
</dbReference>
<dbReference type="GO" id="GO:0051673">
    <property type="term" value="P:disruption of plasma membrane integrity in another organism"/>
    <property type="evidence" value="ECO:0007669"/>
    <property type="project" value="TreeGrafter"/>
</dbReference>
<dbReference type="InterPro" id="IPR006080">
    <property type="entry name" value="Beta/alpha-defensin_C"/>
</dbReference>
<dbReference type="Proteomes" id="UP000593571">
    <property type="component" value="Unassembled WGS sequence"/>
</dbReference>
<dbReference type="GO" id="GO:0005615">
    <property type="term" value="C:extracellular space"/>
    <property type="evidence" value="ECO:0007669"/>
    <property type="project" value="InterPro"/>
</dbReference>
<keyword evidence="13" id="KW-1185">Reference proteome</keyword>
<comment type="similarity">
    <text evidence="2">Belongs to the alpha-defensin family.</text>
</comment>
<feature type="region of interest" description="Disordered" evidence="9">
    <location>
        <begin position="1"/>
        <end position="37"/>
    </location>
</feature>
<name>A0A7J8DY63_ROUAE</name>
<evidence type="ECO:0000256" key="6">
    <source>
        <dbReference type="ARBA" id="ARBA00022940"/>
    </source>
</evidence>
<dbReference type="InterPro" id="IPR016327">
    <property type="entry name" value="Alpha-defensin"/>
</dbReference>